<protein>
    <submittedName>
        <fullName evidence="1">Inositol monophosphatase</fullName>
    </submittedName>
</protein>
<dbReference type="Gene3D" id="3.30.540.10">
    <property type="entry name" value="Fructose-1,6-Bisphosphatase, subunit A, domain 1"/>
    <property type="match status" value="1"/>
</dbReference>
<proteinExistence type="predicted"/>
<reference evidence="1 2" key="1">
    <citation type="submission" date="2022-03" db="EMBL/GenBank/DDBJ databases">
        <authorList>
            <person name="Jo J.-H."/>
            <person name="Im W.-T."/>
        </authorList>
    </citation>
    <scope>NUCLEOTIDE SEQUENCE [LARGE SCALE GENOMIC DNA]</scope>
    <source>
        <strain evidence="1 2">MA9</strain>
    </source>
</reference>
<dbReference type="PRINTS" id="PR00377">
    <property type="entry name" value="IMPHPHTASES"/>
</dbReference>
<keyword evidence="2" id="KW-1185">Reference proteome</keyword>
<sequence>MESIIEKATIIAKQAVIEAGNLAKGKFGQTYEVDYKGVNGDVVTEIDIMAEEIIVNTIRKHFPSHRIQSEEMGDDRKDSDWIWQIDPLDGTNNFAIGLPVFSSSIVLLHKNIPVLAAIYEPILSRLFFSTINGGTYCNDISIVMEDNQQSNKLSIGWIQGHGVQNDSNAVRLRQFIDLNSKRMIRLWAPTIQWCMLAKGDLDGIILFNSPGEDLLSGVLMVKEAGGIVIDFDGNDFTGSEKFPFLIACHPNKKEVLIDLVNNGLGESML</sequence>
<name>A0ABS9UB10_9BACL</name>
<evidence type="ECO:0000313" key="1">
    <source>
        <dbReference type="EMBL" id="MCH7321541.1"/>
    </source>
</evidence>
<dbReference type="Pfam" id="PF00459">
    <property type="entry name" value="Inositol_P"/>
    <property type="match status" value="1"/>
</dbReference>
<dbReference type="PANTHER" id="PTHR20854">
    <property type="entry name" value="INOSITOL MONOPHOSPHATASE"/>
    <property type="match status" value="1"/>
</dbReference>
<organism evidence="1 2">
    <name type="scientific">Solibacillus palustris</name>
    <dbReference type="NCBI Taxonomy" id="2908203"/>
    <lineage>
        <taxon>Bacteria</taxon>
        <taxon>Bacillati</taxon>
        <taxon>Bacillota</taxon>
        <taxon>Bacilli</taxon>
        <taxon>Bacillales</taxon>
        <taxon>Caryophanaceae</taxon>
        <taxon>Solibacillus</taxon>
    </lineage>
</organism>
<dbReference type="Gene3D" id="3.40.190.80">
    <property type="match status" value="1"/>
</dbReference>
<dbReference type="InterPro" id="IPR000760">
    <property type="entry name" value="Inositol_monophosphatase-like"/>
</dbReference>
<gene>
    <name evidence="1" type="ORF">LZ480_06505</name>
</gene>
<evidence type="ECO:0000313" key="2">
    <source>
        <dbReference type="Proteomes" id="UP001316087"/>
    </source>
</evidence>
<comment type="caution">
    <text evidence="1">The sequence shown here is derived from an EMBL/GenBank/DDBJ whole genome shotgun (WGS) entry which is preliminary data.</text>
</comment>
<dbReference type="EMBL" id="JAKZFC010000001">
    <property type="protein sequence ID" value="MCH7321541.1"/>
    <property type="molecule type" value="Genomic_DNA"/>
</dbReference>
<dbReference type="SUPFAM" id="SSF56655">
    <property type="entry name" value="Carbohydrate phosphatase"/>
    <property type="match status" value="1"/>
</dbReference>
<dbReference type="RefSeq" id="WP_241368566.1">
    <property type="nucleotide sequence ID" value="NZ_JAKZFC010000001.1"/>
</dbReference>
<dbReference type="Proteomes" id="UP001316087">
    <property type="component" value="Unassembled WGS sequence"/>
</dbReference>
<dbReference type="PANTHER" id="PTHR20854:SF4">
    <property type="entry name" value="INOSITOL-1-MONOPHOSPHATASE-RELATED"/>
    <property type="match status" value="1"/>
</dbReference>
<accession>A0ABS9UB10</accession>